<name>A0A6G8F298_9PROT</name>
<dbReference type="InterPro" id="IPR019650">
    <property type="entry name" value="DUF2513"/>
</dbReference>
<dbReference type="EMBL" id="MN990730">
    <property type="protein sequence ID" value="QIM10409.1"/>
    <property type="molecule type" value="Genomic_DNA"/>
</dbReference>
<evidence type="ECO:0008006" key="2">
    <source>
        <dbReference type="Google" id="ProtNLM"/>
    </source>
</evidence>
<proteinExistence type="predicted"/>
<dbReference type="Pfam" id="PF10711">
    <property type="entry name" value="DUF2513"/>
    <property type="match status" value="1"/>
</dbReference>
<dbReference type="AlphaFoldDB" id="A0A6G8F298"/>
<reference evidence="1" key="1">
    <citation type="journal article" date="2020" name="J. ISSAAS">
        <title>Lactobacilli and other gastrointestinal microbiota of Peromyscus leucopus, reservoir host for agents of Lyme disease and other zoonoses in North America.</title>
        <authorList>
            <person name="Milovic A."/>
            <person name="Bassam K."/>
            <person name="Shao H."/>
            <person name="Chatzistamou I."/>
            <person name="Tufts D.M."/>
            <person name="Diuk-Wasser M."/>
            <person name="Barbour A.G."/>
        </authorList>
    </citation>
    <scope>NUCLEOTIDE SEQUENCE</scope>
    <source>
        <strain evidence="1">LL90</strain>
    </source>
</reference>
<evidence type="ECO:0000313" key="1">
    <source>
        <dbReference type="EMBL" id="QIM10409.1"/>
    </source>
</evidence>
<accession>A0A6G8F298</accession>
<organism evidence="1">
    <name type="scientific">uncultured Alphaproteobacteria bacterium</name>
    <dbReference type="NCBI Taxonomy" id="91750"/>
    <lineage>
        <taxon>Bacteria</taxon>
        <taxon>Pseudomonadati</taxon>
        <taxon>Pseudomonadota</taxon>
        <taxon>Alphaproteobacteria</taxon>
        <taxon>environmental samples</taxon>
    </lineage>
</organism>
<protein>
    <recommendedName>
        <fullName evidence="2">DUF2513 domain-containing protein</fullName>
    </recommendedName>
</protein>
<gene>
    <name evidence="1" type="ORF">PlAlph_3010</name>
</gene>
<sequence length="126" mass="14445">MKIDYDFLKQILTVMVDNDNHTIATDELMEGLEIDEENAQETDKFLGHLFILNDNNCLDCADRNLGVRRGLSGECNYSVQHFRLTAQGYQFLDILKNDTIFRKIKDFSVSTAIEIGKAALINWIVK</sequence>